<feature type="domain" description="HD-GYP" evidence="1">
    <location>
        <begin position="27"/>
        <end position="221"/>
    </location>
</feature>
<dbReference type="SUPFAM" id="SSF109604">
    <property type="entry name" value="HD-domain/PDEase-like"/>
    <property type="match status" value="1"/>
</dbReference>
<organism evidence="2">
    <name type="scientific">Oceanithermus profundus</name>
    <dbReference type="NCBI Taxonomy" id="187137"/>
    <lineage>
        <taxon>Bacteria</taxon>
        <taxon>Thermotogati</taxon>
        <taxon>Deinococcota</taxon>
        <taxon>Deinococci</taxon>
        <taxon>Thermales</taxon>
        <taxon>Thermaceae</taxon>
        <taxon>Oceanithermus</taxon>
    </lineage>
</organism>
<protein>
    <submittedName>
        <fullName evidence="2">HD domain-containing protein</fullName>
    </submittedName>
</protein>
<dbReference type="AlphaFoldDB" id="A0A7C4VB25"/>
<dbReference type="EMBL" id="DRPZ01000022">
    <property type="protein sequence ID" value="HGY08584.1"/>
    <property type="molecule type" value="Genomic_DNA"/>
</dbReference>
<dbReference type="Pfam" id="PF13487">
    <property type="entry name" value="HD_5"/>
    <property type="match status" value="1"/>
</dbReference>
<dbReference type="Proteomes" id="UP000885759">
    <property type="component" value="Unassembled WGS sequence"/>
</dbReference>
<dbReference type="Gene3D" id="1.10.3210.10">
    <property type="entry name" value="Hypothetical protein af1432"/>
    <property type="match status" value="1"/>
</dbReference>
<dbReference type="PROSITE" id="PS51832">
    <property type="entry name" value="HD_GYP"/>
    <property type="match status" value="1"/>
</dbReference>
<gene>
    <name evidence="2" type="ORF">ENK37_00800</name>
</gene>
<reference evidence="2" key="1">
    <citation type="journal article" date="2020" name="mSystems">
        <title>Genome- and Community-Level Interaction Insights into Carbon Utilization and Element Cycling Functions of Hydrothermarchaeota in Hydrothermal Sediment.</title>
        <authorList>
            <person name="Zhou Z."/>
            <person name="Liu Y."/>
            <person name="Xu W."/>
            <person name="Pan J."/>
            <person name="Luo Z.H."/>
            <person name="Li M."/>
        </authorList>
    </citation>
    <scope>NUCLEOTIDE SEQUENCE [LARGE SCALE GENOMIC DNA]</scope>
    <source>
        <strain evidence="2">HyVt-570</strain>
    </source>
</reference>
<dbReference type="InterPro" id="IPR037522">
    <property type="entry name" value="HD_GYP_dom"/>
</dbReference>
<dbReference type="InterPro" id="IPR003607">
    <property type="entry name" value="HD/PDEase_dom"/>
</dbReference>
<dbReference type="CDD" id="cd00077">
    <property type="entry name" value="HDc"/>
    <property type="match status" value="1"/>
</dbReference>
<evidence type="ECO:0000313" key="2">
    <source>
        <dbReference type="EMBL" id="HGY08584.1"/>
    </source>
</evidence>
<dbReference type="InterPro" id="IPR052020">
    <property type="entry name" value="Cyclic_di-GMP/3'3'-cGAMP_PDE"/>
</dbReference>
<proteinExistence type="predicted"/>
<dbReference type="PANTHER" id="PTHR45228:SF4">
    <property type="entry name" value="LIPOPROTEIN"/>
    <property type="match status" value="1"/>
</dbReference>
<accession>A0A7C4VB25</accession>
<dbReference type="PANTHER" id="PTHR45228">
    <property type="entry name" value="CYCLIC DI-GMP PHOSPHODIESTERASE TM_0186-RELATED"/>
    <property type="match status" value="1"/>
</dbReference>
<sequence length="226" mass="25270">MDVATGPLFRQQLMEYAQDLARAYREIRTSQDDFLRLLVTLVELKAPAARGHARRVAFWALRLNEALTRPLDPAPLKAAALAHDVGKLGLPDRLITSWVGEGEEDRRLVEAHPQLGASLLEHVNAFAGWIPWVRHHHERWDGRGYPEGLAGEAIPLGARIIAVANGFDYRMHGYGRDPAHTLAGTVTWMEAEAGSAFDPSLVEAFVTMPLEALWANRLWLEEEERA</sequence>
<name>A0A7C4VB25_9DEIN</name>
<dbReference type="SMART" id="SM00471">
    <property type="entry name" value="HDc"/>
    <property type="match status" value="1"/>
</dbReference>
<comment type="caution">
    <text evidence="2">The sequence shown here is derived from an EMBL/GenBank/DDBJ whole genome shotgun (WGS) entry which is preliminary data.</text>
</comment>
<evidence type="ECO:0000259" key="1">
    <source>
        <dbReference type="PROSITE" id="PS51832"/>
    </source>
</evidence>